<comment type="caution">
    <text evidence="1">The sequence shown here is derived from an EMBL/GenBank/DDBJ whole genome shotgun (WGS) entry which is preliminary data.</text>
</comment>
<dbReference type="EMBL" id="PKKM01000010">
    <property type="protein sequence ID" value="PKY64043.1"/>
    <property type="molecule type" value="Genomic_DNA"/>
</dbReference>
<dbReference type="RefSeq" id="WP_101602182.1">
    <property type="nucleotide sequence ID" value="NZ_PKKM01000010.1"/>
</dbReference>
<protein>
    <submittedName>
        <fullName evidence="1">Uncharacterized protein</fullName>
    </submittedName>
</protein>
<dbReference type="Proteomes" id="UP000234198">
    <property type="component" value="Unassembled WGS sequence"/>
</dbReference>
<sequence length="229" mass="24901">MADRPHIVIPGDVTSSFATSQELTGDALQLATLMRTARSRLIIATTSPDTSQCHQAFIWMQPGPCVVTRTATAPTGDIETHIYQIDNEEIPHVAAAISPLAPNPAIFDGPPVLPTAIVYAAQQGMTEETAQLLENYSSYGPSDSAFAQALVAQRWAYTTWIREDCTDEDSFVPTTILSTLITPAASYRIEAPLLAPSTGPHIPIHPIYNTQLWALLTQFFALSPERNQP</sequence>
<organism evidence="1 2">
    <name type="scientific">Schaalia odontolytica</name>
    <dbReference type="NCBI Taxonomy" id="1660"/>
    <lineage>
        <taxon>Bacteria</taxon>
        <taxon>Bacillati</taxon>
        <taxon>Actinomycetota</taxon>
        <taxon>Actinomycetes</taxon>
        <taxon>Actinomycetales</taxon>
        <taxon>Actinomycetaceae</taxon>
        <taxon>Schaalia</taxon>
    </lineage>
</organism>
<accession>A0A2I1HYZ8</accession>
<evidence type="ECO:0000313" key="1">
    <source>
        <dbReference type="EMBL" id="PKY64043.1"/>
    </source>
</evidence>
<dbReference type="AlphaFoldDB" id="A0A2I1HYZ8"/>
<reference evidence="1 2" key="1">
    <citation type="submission" date="2017-12" db="EMBL/GenBank/DDBJ databases">
        <title>Phylogenetic diversity of female urinary microbiome.</title>
        <authorList>
            <person name="Thomas-White K."/>
            <person name="Wolfe A.J."/>
        </authorList>
    </citation>
    <scope>NUCLEOTIDE SEQUENCE [LARGE SCALE GENOMIC DNA]</scope>
    <source>
        <strain evidence="1 2">UMB0018</strain>
    </source>
</reference>
<gene>
    <name evidence="1" type="ORF">CYJ22_07585</name>
</gene>
<proteinExistence type="predicted"/>
<name>A0A2I1HYZ8_9ACTO</name>
<evidence type="ECO:0000313" key="2">
    <source>
        <dbReference type="Proteomes" id="UP000234198"/>
    </source>
</evidence>